<sequence length="92" mass="10395">MIRISELRQRDVINVVDGRRLGLIKDVELDVVEGKIKALILPGQGGKFLFFFGHNEDLVIPWEKVVKVGIDVILVENPSVLSPQHLKKLKVE</sequence>
<dbReference type="PANTHER" id="PTHR40061:SF1">
    <property type="entry name" value="SPORULATION PROTEIN YLMC-RELATED"/>
    <property type="match status" value="1"/>
</dbReference>
<dbReference type="STRING" id="698762.SAMN00808754_1026"/>
<dbReference type="AlphaFoldDB" id="A0A1W1VLZ2"/>
<accession>A0A1W1VLZ2</accession>
<dbReference type="InterPro" id="IPR011033">
    <property type="entry name" value="PRC_barrel-like_sf"/>
</dbReference>
<dbReference type="Gene3D" id="2.30.30.240">
    <property type="entry name" value="PRC-barrel domain"/>
    <property type="match status" value="1"/>
</dbReference>
<evidence type="ECO:0000313" key="2">
    <source>
        <dbReference type="EMBL" id="SMB94405.1"/>
    </source>
</evidence>
<proteinExistence type="predicted"/>
<gene>
    <name evidence="2" type="ORF">SAMN00808754_1026</name>
</gene>
<dbReference type="RefSeq" id="WP_084664519.1">
    <property type="nucleotide sequence ID" value="NZ_LT838272.1"/>
</dbReference>
<name>A0A1W1VLZ2_9FIRM</name>
<dbReference type="InterPro" id="IPR027275">
    <property type="entry name" value="PRC-brl_dom"/>
</dbReference>
<dbReference type="Pfam" id="PF05239">
    <property type="entry name" value="PRC"/>
    <property type="match status" value="1"/>
</dbReference>
<reference evidence="2 3" key="1">
    <citation type="submission" date="2017-04" db="EMBL/GenBank/DDBJ databases">
        <authorList>
            <person name="Afonso C.L."/>
            <person name="Miller P.J."/>
            <person name="Scott M.A."/>
            <person name="Spackman E."/>
            <person name="Goraichik I."/>
            <person name="Dimitrov K.M."/>
            <person name="Suarez D.L."/>
            <person name="Swayne D.E."/>
        </authorList>
    </citation>
    <scope>NUCLEOTIDE SEQUENCE [LARGE SCALE GENOMIC DNA]</scope>
    <source>
        <strain evidence="2 3">ToBE</strain>
    </source>
</reference>
<dbReference type="NCBIfam" id="TIGR02888">
    <property type="entry name" value="spore_YlmC_YmxH"/>
    <property type="match status" value="1"/>
</dbReference>
<evidence type="ECO:0000259" key="1">
    <source>
        <dbReference type="Pfam" id="PF05239"/>
    </source>
</evidence>
<keyword evidence="3" id="KW-1185">Reference proteome</keyword>
<organism evidence="2 3">
    <name type="scientific">Thermanaeromonas toyohensis ToBE</name>
    <dbReference type="NCBI Taxonomy" id="698762"/>
    <lineage>
        <taxon>Bacteria</taxon>
        <taxon>Bacillati</taxon>
        <taxon>Bacillota</taxon>
        <taxon>Clostridia</taxon>
        <taxon>Neomoorellales</taxon>
        <taxon>Neomoorellaceae</taxon>
        <taxon>Thermanaeromonas</taxon>
    </lineage>
</organism>
<feature type="domain" description="PRC-barrel" evidence="1">
    <location>
        <begin position="1"/>
        <end position="79"/>
    </location>
</feature>
<dbReference type="InterPro" id="IPR014238">
    <property type="entry name" value="Spore_YlmC/YmxH"/>
</dbReference>
<dbReference type="PANTHER" id="PTHR40061">
    <property type="entry name" value="SPORULATION PROTEIN YLMC-RELATED"/>
    <property type="match status" value="1"/>
</dbReference>
<evidence type="ECO:0000313" key="3">
    <source>
        <dbReference type="Proteomes" id="UP000192569"/>
    </source>
</evidence>
<dbReference type="SUPFAM" id="SSF50346">
    <property type="entry name" value="PRC-barrel domain"/>
    <property type="match status" value="1"/>
</dbReference>
<dbReference type="OrthoDB" id="6024937at2"/>
<dbReference type="Proteomes" id="UP000192569">
    <property type="component" value="Chromosome I"/>
</dbReference>
<dbReference type="EMBL" id="LT838272">
    <property type="protein sequence ID" value="SMB94405.1"/>
    <property type="molecule type" value="Genomic_DNA"/>
</dbReference>
<protein>
    <submittedName>
        <fullName evidence="2">Sporulation protein, YlmC/YmxH family</fullName>
    </submittedName>
</protein>